<keyword evidence="4" id="KW-0378">Hydrolase</keyword>
<dbReference type="EC" id="3.5.4.12" evidence="4"/>
<keyword evidence="5" id="KW-1185">Reference proteome</keyword>
<dbReference type="PANTHER" id="PTHR10953:SF3">
    <property type="entry name" value="UBIQUITIN-LIKE MODIFIER-ACTIVATING ENZYME ATG7"/>
    <property type="match status" value="1"/>
</dbReference>
<dbReference type="GO" id="GO:0019778">
    <property type="term" value="F:Atg12 activating enzyme activity"/>
    <property type="evidence" value="ECO:0007669"/>
    <property type="project" value="TreeGrafter"/>
</dbReference>
<dbReference type="EMBL" id="JANBQF010000762">
    <property type="protein sequence ID" value="KAJ1999207.1"/>
    <property type="molecule type" value="Genomic_DNA"/>
</dbReference>
<dbReference type="InterPro" id="IPR042523">
    <property type="entry name" value="Atg7_N_2"/>
</dbReference>
<feature type="domain" description="Ubiquitin-like modifier-activating enzyme Atg7 N-terminal" evidence="3">
    <location>
        <begin position="136"/>
        <end position="377"/>
    </location>
</feature>
<dbReference type="Pfam" id="PF16420">
    <property type="entry name" value="ATG7_N"/>
    <property type="match status" value="2"/>
</dbReference>
<feature type="domain" description="THIF-type NAD/FAD binding fold" evidence="2">
    <location>
        <begin position="392"/>
        <end position="625"/>
    </location>
</feature>
<feature type="region of interest" description="Disordered" evidence="1">
    <location>
        <begin position="626"/>
        <end position="654"/>
    </location>
</feature>
<evidence type="ECO:0000256" key="1">
    <source>
        <dbReference type="SAM" id="MobiDB-lite"/>
    </source>
</evidence>
<feature type="compositionally biased region" description="Acidic residues" evidence="1">
    <location>
        <begin position="91"/>
        <end position="103"/>
    </location>
</feature>
<dbReference type="Pfam" id="PF00899">
    <property type="entry name" value="ThiF"/>
    <property type="match status" value="1"/>
</dbReference>
<feature type="region of interest" description="Disordered" evidence="1">
    <location>
        <begin position="85"/>
        <end position="134"/>
    </location>
</feature>
<evidence type="ECO:0000259" key="2">
    <source>
        <dbReference type="Pfam" id="PF00899"/>
    </source>
</evidence>
<proteinExistence type="predicted"/>
<protein>
    <submittedName>
        <fullName evidence="4">Autophagy protein 7</fullName>
        <ecNumber evidence="4">3.5.4.12</ecNumber>
    </submittedName>
</protein>
<dbReference type="SUPFAM" id="SSF69572">
    <property type="entry name" value="Activating enzymes of the ubiquitin-like proteins"/>
    <property type="match status" value="1"/>
</dbReference>
<dbReference type="GO" id="GO:0019779">
    <property type="term" value="F:Atg8 activating enzyme activity"/>
    <property type="evidence" value="ECO:0007669"/>
    <property type="project" value="TreeGrafter"/>
</dbReference>
<name>A0A9W8BER0_9FUNG</name>
<dbReference type="InterPro" id="IPR000594">
    <property type="entry name" value="ThiF_NAD_FAD-bd"/>
</dbReference>
<dbReference type="GO" id="GO:0032446">
    <property type="term" value="P:protein modification by small protein conjugation"/>
    <property type="evidence" value="ECO:0007669"/>
    <property type="project" value="TreeGrafter"/>
</dbReference>
<dbReference type="Gene3D" id="3.40.140.100">
    <property type="entry name" value="Ubiquitin-like modifier-activating enzyme ATG7 C-terminal domain"/>
    <property type="match status" value="1"/>
</dbReference>
<feature type="compositionally biased region" description="Basic and acidic residues" evidence="1">
    <location>
        <begin position="113"/>
        <end position="125"/>
    </location>
</feature>
<dbReference type="GO" id="GO:0006995">
    <property type="term" value="P:cellular response to nitrogen starvation"/>
    <property type="evidence" value="ECO:0007669"/>
    <property type="project" value="TreeGrafter"/>
</dbReference>
<comment type="caution">
    <text evidence="4">The sequence shown here is derived from an EMBL/GenBank/DDBJ whole genome shotgun (WGS) entry which is preliminary data.</text>
</comment>
<evidence type="ECO:0000313" key="5">
    <source>
        <dbReference type="Proteomes" id="UP001150907"/>
    </source>
</evidence>
<sequence length="765" mass="80469">MAEVLRFEPFSSAVEPEFWAGLAHHKLHTAQLDTASTAVQGEYGCGRRHAVRGGVSAGEGEGAAGQTAAGQTVAVPARLRVGRWAGYGGEGESDEGPSDEGPSDEGPNGGGASDKESKASERDEGADGGGSRIPVVTVTGSILNTNTAEEFKRLDKGALLRRAGADVMEAIQSGRAAEQPALLWPFVVVAFADLKRYRFWHWFGFPAVMADPADSVAEAARAVSSVVGSDGELESLVDACAQVSGLGAFLVERSAGGGAWRAWRLADWGEAAAGGGEVLLAFVDPSSHATRPGWPLRNVLAWVRHRQPAARRVRVLCFRDAALRGVRGAELRRRSQSIVVGVAVAPAAPGAALLVGGWERDERQRAAPRVADLGSAMDPARLAGAALELNLQLMRWRVAPGVDVARMAAQRVLLVGAGTLGAYAARALLAWGVRTVTFVDSGRVALSNPARQPLYDFADSLGGGRPKAAAAAAAMRRIFPAADAHAEQLQVPMPGHPVPPPEEPATRAAAARLDALVAAHDAVFLLTDSRESRWLPAMLGALHRKVVLCVALGFDSFVAMRHGVRKDDGSSLPRLGCYFCNDIVAPADSLSDRTLDQQCTVTRPGLAPIAAGTAVELLATIVQHPLRGLAPPPPPHPSESDSDSESSSAPVFGAPPHQIRGYLPGFRQHAIVGHAYAQCTACSDVVLDAYRQHGFDFLLRVFNNTVVAEDAPHTPLDPALSPPPPPGYSYLEALTGLAALHRQTDDIMADIELSDDGSDAGFEPL</sequence>
<evidence type="ECO:0000313" key="4">
    <source>
        <dbReference type="EMBL" id="KAJ1999207.1"/>
    </source>
</evidence>
<dbReference type="GO" id="GO:0000407">
    <property type="term" value="C:phagophore assembly site"/>
    <property type="evidence" value="ECO:0007669"/>
    <property type="project" value="TreeGrafter"/>
</dbReference>
<dbReference type="PANTHER" id="PTHR10953">
    <property type="entry name" value="UBIQUITIN-ACTIVATING ENZYME E1"/>
    <property type="match status" value="1"/>
</dbReference>
<dbReference type="GO" id="GO:0004132">
    <property type="term" value="F:dCMP deaminase activity"/>
    <property type="evidence" value="ECO:0007669"/>
    <property type="project" value="UniProtKB-EC"/>
</dbReference>
<dbReference type="AlphaFoldDB" id="A0A9W8BER0"/>
<dbReference type="InterPro" id="IPR045886">
    <property type="entry name" value="ThiF/MoeB/HesA"/>
</dbReference>
<organism evidence="4 5">
    <name type="scientific">Coemansia thaxteri</name>
    <dbReference type="NCBI Taxonomy" id="2663907"/>
    <lineage>
        <taxon>Eukaryota</taxon>
        <taxon>Fungi</taxon>
        <taxon>Fungi incertae sedis</taxon>
        <taxon>Zoopagomycota</taxon>
        <taxon>Kickxellomycotina</taxon>
        <taxon>Kickxellomycetes</taxon>
        <taxon>Kickxellales</taxon>
        <taxon>Kickxellaceae</taxon>
        <taxon>Coemansia</taxon>
    </lineage>
</organism>
<dbReference type="InterPro" id="IPR042522">
    <property type="entry name" value="Atg7_N_1"/>
</dbReference>
<dbReference type="InterPro" id="IPR035985">
    <property type="entry name" value="Ubiquitin-activating_enz"/>
</dbReference>
<dbReference type="Proteomes" id="UP001150907">
    <property type="component" value="Unassembled WGS sequence"/>
</dbReference>
<dbReference type="OrthoDB" id="338614at2759"/>
<dbReference type="GO" id="GO:0000045">
    <property type="term" value="P:autophagosome assembly"/>
    <property type="evidence" value="ECO:0007669"/>
    <property type="project" value="TreeGrafter"/>
</dbReference>
<dbReference type="Gene3D" id="3.40.50.720">
    <property type="entry name" value="NAD(P)-binding Rossmann-like Domain"/>
    <property type="match status" value="1"/>
</dbReference>
<gene>
    <name evidence="4" type="primary">ATG7</name>
    <name evidence="4" type="ORF">H4R26_005162</name>
</gene>
<reference evidence="4" key="1">
    <citation type="submission" date="2022-07" db="EMBL/GenBank/DDBJ databases">
        <title>Phylogenomic reconstructions and comparative analyses of Kickxellomycotina fungi.</title>
        <authorList>
            <person name="Reynolds N.K."/>
            <person name="Stajich J.E."/>
            <person name="Barry K."/>
            <person name="Grigoriev I.V."/>
            <person name="Crous P."/>
            <person name="Smith M.E."/>
        </authorList>
    </citation>
    <scope>NUCLEOTIDE SEQUENCE</scope>
    <source>
        <strain evidence="4">IMI 214461</strain>
    </source>
</reference>
<dbReference type="GO" id="GO:0000422">
    <property type="term" value="P:autophagy of mitochondrion"/>
    <property type="evidence" value="ECO:0007669"/>
    <property type="project" value="TreeGrafter"/>
</dbReference>
<dbReference type="InterPro" id="IPR032197">
    <property type="entry name" value="Atg7_N"/>
</dbReference>
<dbReference type="Gene3D" id="3.40.140.70">
    <property type="entry name" value="Ubiquitin-like modifier-activating enzyme ATG7 N-terminal domain"/>
    <property type="match status" value="2"/>
</dbReference>
<accession>A0A9W8BER0</accession>
<feature type="domain" description="Ubiquitin-like modifier-activating enzyme Atg7 N-terminal" evidence="3">
    <location>
        <begin position="5"/>
        <end position="49"/>
    </location>
</feature>
<evidence type="ECO:0000259" key="3">
    <source>
        <dbReference type="Pfam" id="PF16420"/>
    </source>
</evidence>
<dbReference type="GO" id="GO:0034727">
    <property type="term" value="P:piecemeal microautophagy of the nucleus"/>
    <property type="evidence" value="ECO:0007669"/>
    <property type="project" value="TreeGrafter"/>
</dbReference>